<evidence type="ECO:0000313" key="2">
    <source>
        <dbReference type="EMBL" id="EKC26755.1"/>
    </source>
</evidence>
<feature type="compositionally biased region" description="Polar residues" evidence="1">
    <location>
        <begin position="82"/>
        <end position="91"/>
    </location>
</feature>
<reference evidence="2" key="1">
    <citation type="journal article" date="2012" name="Nature">
        <title>The oyster genome reveals stress adaptation and complexity of shell formation.</title>
        <authorList>
            <person name="Zhang G."/>
            <person name="Fang X."/>
            <person name="Guo X."/>
            <person name="Li L."/>
            <person name="Luo R."/>
            <person name="Xu F."/>
            <person name="Yang P."/>
            <person name="Zhang L."/>
            <person name="Wang X."/>
            <person name="Qi H."/>
            <person name="Xiong Z."/>
            <person name="Que H."/>
            <person name="Xie Y."/>
            <person name="Holland P.W."/>
            <person name="Paps J."/>
            <person name="Zhu Y."/>
            <person name="Wu F."/>
            <person name="Chen Y."/>
            <person name="Wang J."/>
            <person name="Peng C."/>
            <person name="Meng J."/>
            <person name="Yang L."/>
            <person name="Liu J."/>
            <person name="Wen B."/>
            <person name="Zhang N."/>
            <person name="Huang Z."/>
            <person name="Zhu Q."/>
            <person name="Feng Y."/>
            <person name="Mount A."/>
            <person name="Hedgecock D."/>
            <person name="Xu Z."/>
            <person name="Liu Y."/>
            <person name="Domazet-Loso T."/>
            <person name="Du Y."/>
            <person name="Sun X."/>
            <person name="Zhang S."/>
            <person name="Liu B."/>
            <person name="Cheng P."/>
            <person name="Jiang X."/>
            <person name="Li J."/>
            <person name="Fan D."/>
            <person name="Wang W."/>
            <person name="Fu W."/>
            <person name="Wang T."/>
            <person name="Wang B."/>
            <person name="Zhang J."/>
            <person name="Peng Z."/>
            <person name="Li Y."/>
            <person name="Li N."/>
            <person name="Wang J."/>
            <person name="Chen M."/>
            <person name="He Y."/>
            <person name="Tan F."/>
            <person name="Song X."/>
            <person name="Zheng Q."/>
            <person name="Huang R."/>
            <person name="Yang H."/>
            <person name="Du X."/>
            <person name="Chen L."/>
            <person name="Yang M."/>
            <person name="Gaffney P.M."/>
            <person name="Wang S."/>
            <person name="Luo L."/>
            <person name="She Z."/>
            <person name="Ming Y."/>
            <person name="Huang W."/>
            <person name="Zhang S."/>
            <person name="Huang B."/>
            <person name="Zhang Y."/>
            <person name="Qu T."/>
            <person name="Ni P."/>
            <person name="Miao G."/>
            <person name="Wang J."/>
            <person name="Wang Q."/>
            <person name="Steinberg C.E."/>
            <person name="Wang H."/>
            <person name="Li N."/>
            <person name="Qian L."/>
            <person name="Zhang G."/>
            <person name="Li Y."/>
            <person name="Yang H."/>
            <person name="Liu X."/>
            <person name="Wang J."/>
            <person name="Yin Y."/>
            <person name="Wang J."/>
        </authorList>
    </citation>
    <scope>NUCLEOTIDE SEQUENCE [LARGE SCALE GENOMIC DNA]</scope>
    <source>
        <strain evidence="2">05x7-T-G4-1.051#20</strain>
    </source>
</reference>
<evidence type="ECO:0000256" key="1">
    <source>
        <dbReference type="SAM" id="MobiDB-lite"/>
    </source>
</evidence>
<proteinExistence type="predicted"/>
<dbReference type="EMBL" id="JH816901">
    <property type="protein sequence ID" value="EKC26755.1"/>
    <property type="molecule type" value="Genomic_DNA"/>
</dbReference>
<feature type="region of interest" description="Disordered" evidence="1">
    <location>
        <begin position="235"/>
        <end position="289"/>
    </location>
</feature>
<gene>
    <name evidence="2" type="ORF">CGI_10028294</name>
</gene>
<feature type="compositionally biased region" description="Polar residues" evidence="1">
    <location>
        <begin position="245"/>
        <end position="258"/>
    </location>
</feature>
<name>K1QD93_MAGGI</name>
<dbReference type="AlphaFoldDB" id="K1QD93"/>
<sequence>MSDSKRKSGRTSKDPGKVSPKKENGETQKPGRRSVSLPPIKKERTPRSDSRVTGWHKRTRSLEPSADDNRKRQSRNTHGRFTPQTTTQQDVWTIYNAKPRLVTPYRPESSLSMGKARTSRPNSSTSRISEWRKDTEAAYDTVSQRNLRANNLVKKFVTITSKFDREAEKNKRERERKNREAREKFIKDLKERRREFAMKNYKRVDQQFVSPKVLEYEKDRRNSYGLPQNLLIDVDYPKVKKKPNSSKTSTQKHSQLPPSTKYGLKTDEKSQQAKTNSPRRSHDRSPSRQKNYQELYKIYCLPGNSRIKDWTKEGNASLAIVQQCFPKGSRTEDGLVRMCTSCVVTTDLGVNYWPRYFTEITCHGPDTACLNFHRDPHEVSPPPIMPCNRQLPLLDIESFVLAFMSVENFITSHILRQAVYTNNALHRHRPRRYLPPYPTPPLPAGVTRPTLGLMMFHVNFQYSRVPCADSPSRRTSLTEDQLMQLFVRKGGKFRPSLMAIDEERALSDFPNLLPIGQAKSAMNLLGSEVGNYIIKNGINPEDIINFINDHDIIHHPKILSSIRKPDRRWKRQSSGVNAQACQYRGNKTDNGFINFCTSCMTTTDLGSERFPRYINEIVCNVEPCLTVNRSPHGACQENILHLTFLRRTPSPNGCFLVIEDTSFGQNKTLAHAWETYTQRIRVGCSCKLDKRSRLKATFGFGK</sequence>
<accession>K1QD93</accession>
<feature type="compositionally biased region" description="Polar residues" evidence="1">
    <location>
        <begin position="119"/>
        <end position="128"/>
    </location>
</feature>
<dbReference type="InterPro" id="IPR029034">
    <property type="entry name" value="Cystine-knot_cytokine"/>
</dbReference>
<feature type="compositionally biased region" description="Basic and acidic residues" evidence="1">
    <location>
        <begin position="40"/>
        <end position="50"/>
    </location>
</feature>
<dbReference type="InParanoid" id="K1QD93"/>
<feature type="region of interest" description="Disordered" evidence="1">
    <location>
        <begin position="1"/>
        <end position="92"/>
    </location>
</feature>
<dbReference type="SUPFAM" id="SSF57501">
    <property type="entry name" value="Cystine-knot cytokines"/>
    <property type="match status" value="2"/>
</dbReference>
<organism evidence="2">
    <name type="scientific">Magallana gigas</name>
    <name type="common">Pacific oyster</name>
    <name type="synonym">Crassostrea gigas</name>
    <dbReference type="NCBI Taxonomy" id="29159"/>
    <lineage>
        <taxon>Eukaryota</taxon>
        <taxon>Metazoa</taxon>
        <taxon>Spiralia</taxon>
        <taxon>Lophotrochozoa</taxon>
        <taxon>Mollusca</taxon>
        <taxon>Bivalvia</taxon>
        <taxon>Autobranchia</taxon>
        <taxon>Pteriomorphia</taxon>
        <taxon>Ostreida</taxon>
        <taxon>Ostreoidea</taxon>
        <taxon>Ostreidae</taxon>
        <taxon>Magallana</taxon>
    </lineage>
</organism>
<dbReference type="PANTHER" id="PTHR33995:SF7">
    <property type="entry name" value="BURSICON SUBUNIT ALPHA-RELATED"/>
    <property type="match status" value="1"/>
</dbReference>
<dbReference type="HOGENOM" id="CLU_392916_0_0_1"/>
<feature type="region of interest" description="Disordered" evidence="1">
    <location>
        <begin position="104"/>
        <end position="129"/>
    </location>
</feature>
<feature type="compositionally biased region" description="Basic and acidic residues" evidence="1">
    <location>
        <begin position="1"/>
        <end position="26"/>
    </location>
</feature>
<protein>
    <submittedName>
        <fullName evidence="2">Uncharacterized protein</fullName>
    </submittedName>
</protein>
<dbReference type="PANTHER" id="PTHR33995">
    <property type="entry name" value="PROTEIN CBG18546"/>
    <property type="match status" value="1"/>
</dbReference>